<dbReference type="EMBL" id="UINC01004800">
    <property type="protein sequence ID" value="SVA16939.1"/>
    <property type="molecule type" value="Genomic_DNA"/>
</dbReference>
<sequence length="177" mass="19980">MSSLNYTGFGLDVGESGSGIFFNRTWSKSEELCFISEIRIFDVKHPDEIIIQDYYTNRSYKFNDINLLLLPLFSGVKYYPFVGKIANNFAPFVSAKVGPLLTLDGAESGTFREKWNTNLDYYFTLGGYFGVGADLLMSNSTILSIRVGYDILPMKGQIDGSDQYNGALVRFGYNWKK</sequence>
<name>A0A381TM68_9ZZZZ</name>
<organism evidence="1">
    <name type="scientific">marine metagenome</name>
    <dbReference type="NCBI Taxonomy" id="408172"/>
    <lineage>
        <taxon>unclassified sequences</taxon>
        <taxon>metagenomes</taxon>
        <taxon>ecological metagenomes</taxon>
    </lineage>
</organism>
<dbReference type="AlphaFoldDB" id="A0A381TM68"/>
<evidence type="ECO:0000313" key="1">
    <source>
        <dbReference type="EMBL" id="SVA16939.1"/>
    </source>
</evidence>
<evidence type="ECO:0008006" key="2">
    <source>
        <dbReference type="Google" id="ProtNLM"/>
    </source>
</evidence>
<accession>A0A381TM68</accession>
<gene>
    <name evidence="1" type="ORF">METZ01_LOCUS69793</name>
</gene>
<proteinExistence type="predicted"/>
<protein>
    <recommendedName>
        <fullName evidence="2">Outer membrane protein beta-barrel domain-containing protein</fullName>
    </recommendedName>
</protein>
<reference evidence="1" key="1">
    <citation type="submission" date="2018-05" db="EMBL/GenBank/DDBJ databases">
        <authorList>
            <person name="Lanie J.A."/>
            <person name="Ng W.-L."/>
            <person name="Kazmierczak K.M."/>
            <person name="Andrzejewski T.M."/>
            <person name="Davidsen T.M."/>
            <person name="Wayne K.J."/>
            <person name="Tettelin H."/>
            <person name="Glass J.I."/>
            <person name="Rusch D."/>
            <person name="Podicherti R."/>
            <person name="Tsui H.-C.T."/>
            <person name="Winkler M.E."/>
        </authorList>
    </citation>
    <scope>NUCLEOTIDE SEQUENCE</scope>
</reference>